<proteinExistence type="predicted"/>
<comment type="caution">
    <text evidence="1">The sequence shown here is derived from an EMBL/GenBank/DDBJ whole genome shotgun (WGS) entry which is preliminary data.</text>
</comment>
<organism evidence="1 2">
    <name type="scientific">Bauhinia variegata</name>
    <name type="common">Purple orchid tree</name>
    <name type="synonym">Phanera variegata</name>
    <dbReference type="NCBI Taxonomy" id="167791"/>
    <lineage>
        <taxon>Eukaryota</taxon>
        <taxon>Viridiplantae</taxon>
        <taxon>Streptophyta</taxon>
        <taxon>Embryophyta</taxon>
        <taxon>Tracheophyta</taxon>
        <taxon>Spermatophyta</taxon>
        <taxon>Magnoliopsida</taxon>
        <taxon>eudicotyledons</taxon>
        <taxon>Gunneridae</taxon>
        <taxon>Pentapetalae</taxon>
        <taxon>rosids</taxon>
        <taxon>fabids</taxon>
        <taxon>Fabales</taxon>
        <taxon>Fabaceae</taxon>
        <taxon>Cercidoideae</taxon>
        <taxon>Cercideae</taxon>
        <taxon>Bauhiniinae</taxon>
        <taxon>Bauhinia</taxon>
    </lineage>
</organism>
<evidence type="ECO:0000313" key="1">
    <source>
        <dbReference type="EMBL" id="KAI4346830.1"/>
    </source>
</evidence>
<evidence type="ECO:0000313" key="2">
    <source>
        <dbReference type="Proteomes" id="UP000828941"/>
    </source>
</evidence>
<protein>
    <submittedName>
        <fullName evidence="1">Uncharacterized protein</fullName>
    </submittedName>
</protein>
<accession>A0ACB9PE69</accession>
<dbReference type="Proteomes" id="UP000828941">
    <property type="component" value="Chromosome 4"/>
</dbReference>
<keyword evidence="2" id="KW-1185">Reference proteome</keyword>
<gene>
    <name evidence="1" type="ORF">L6164_007693</name>
</gene>
<name>A0ACB9PE69_BAUVA</name>
<reference evidence="1 2" key="1">
    <citation type="journal article" date="2022" name="DNA Res.">
        <title>Chromosomal-level genome assembly of the orchid tree Bauhinia variegata (Leguminosae; Cercidoideae) supports the allotetraploid origin hypothesis of Bauhinia.</title>
        <authorList>
            <person name="Zhong Y."/>
            <person name="Chen Y."/>
            <person name="Zheng D."/>
            <person name="Pang J."/>
            <person name="Liu Y."/>
            <person name="Luo S."/>
            <person name="Meng S."/>
            <person name="Qian L."/>
            <person name="Wei D."/>
            <person name="Dai S."/>
            <person name="Zhou R."/>
        </authorList>
    </citation>
    <scope>NUCLEOTIDE SEQUENCE [LARGE SCALE GENOMIC DNA]</scope>
    <source>
        <strain evidence="1">BV-YZ2020</strain>
    </source>
</reference>
<sequence>MAAGRGVKSLLGPILAANSVVYLIILGLAGWSLDKYINGEHSHPHLGGNSSTSFMLIFALLGGAIGASSVLYGLVHLRAWRSDTLAAAASLAVGSCALIALAFGLVCKEMSLGGHRGNRLQTLEAFIIISLLNQLLYVGLLHAGIFNSRYGPSNQS</sequence>
<dbReference type="EMBL" id="CM039429">
    <property type="protein sequence ID" value="KAI4346830.1"/>
    <property type="molecule type" value="Genomic_DNA"/>
</dbReference>